<evidence type="ECO:0000259" key="9">
    <source>
        <dbReference type="SMART" id="SM00358"/>
    </source>
</evidence>
<dbReference type="OrthoDB" id="67027at2759"/>
<dbReference type="EMBL" id="VXIT01000020">
    <property type="protein sequence ID" value="KAA6407124.1"/>
    <property type="molecule type" value="Genomic_DNA"/>
</dbReference>
<evidence type="ECO:0000313" key="12">
    <source>
        <dbReference type="Proteomes" id="UP000192927"/>
    </source>
</evidence>
<feature type="domain" description="DRBM" evidence="9">
    <location>
        <begin position="156"/>
        <end position="224"/>
    </location>
</feature>
<dbReference type="Gene3D" id="1.10.1520.10">
    <property type="entry name" value="Ribonuclease III domain"/>
    <property type="match status" value="1"/>
</dbReference>
<feature type="region of interest" description="Disordered" evidence="8">
    <location>
        <begin position="84"/>
        <end position="103"/>
    </location>
</feature>
<dbReference type="InterPro" id="IPR044444">
    <property type="entry name" value="Ribosomal_mL44_DSRM_metazoa"/>
</dbReference>
<keyword evidence="5" id="KW-0687">Ribonucleoprotein</keyword>
<keyword evidence="3" id="KW-0689">Ribosomal protein</keyword>
<dbReference type="GO" id="GO:0004525">
    <property type="term" value="F:ribonuclease III activity"/>
    <property type="evidence" value="ECO:0007669"/>
    <property type="project" value="InterPro"/>
</dbReference>
<name>A0A1W5CSM8_9LECA</name>
<dbReference type="CDD" id="cd19873">
    <property type="entry name" value="DSRM_MRPL3_like"/>
    <property type="match status" value="1"/>
</dbReference>
<evidence type="ECO:0000256" key="8">
    <source>
        <dbReference type="SAM" id="MobiDB-lite"/>
    </source>
</evidence>
<reference evidence="11" key="1">
    <citation type="submission" date="2017-03" db="EMBL/GenBank/DDBJ databases">
        <authorList>
            <person name="Afonso C.L."/>
            <person name="Miller P.J."/>
            <person name="Scott M.A."/>
            <person name="Spackman E."/>
            <person name="Goraichik I."/>
            <person name="Dimitrov K.M."/>
            <person name="Suarez D.L."/>
            <person name="Swayne D.E."/>
        </authorList>
    </citation>
    <scope>NUCLEOTIDE SEQUENCE [LARGE SCALE GENOMIC DNA]</scope>
</reference>
<dbReference type="Proteomes" id="UP000192927">
    <property type="component" value="Unassembled WGS sequence"/>
</dbReference>
<keyword evidence="2" id="KW-0694">RNA-binding</keyword>
<dbReference type="GO" id="GO:0006396">
    <property type="term" value="P:RNA processing"/>
    <property type="evidence" value="ECO:0007669"/>
    <property type="project" value="InterPro"/>
</dbReference>
<reference evidence="10 13" key="3">
    <citation type="submission" date="2019-09" db="EMBL/GenBank/DDBJ databases">
        <title>The hologenome of the rock-dwelling lichen Lasallia pustulata.</title>
        <authorList>
            <person name="Greshake Tzovaras B."/>
            <person name="Segers F."/>
            <person name="Bicker A."/>
            <person name="Dal Grande F."/>
            <person name="Otte J."/>
            <person name="Hankeln T."/>
            <person name="Schmitt I."/>
            <person name="Ebersberger I."/>
        </authorList>
    </citation>
    <scope>NUCLEOTIDE SEQUENCE [LARGE SCALE GENOMIC DNA]</scope>
    <source>
        <strain evidence="10">A1-1</strain>
    </source>
</reference>
<dbReference type="Pfam" id="PF22892">
    <property type="entry name" value="DSRM_MRPL44"/>
    <property type="match status" value="1"/>
</dbReference>
<dbReference type="Proteomes" id="UP000324767">
    <property type="component" value="Unassembled WGS sequence"/>
</dbReference>
<dbReference type="GO" id="GO:0003735">
    <property type="term" value="F:structural constituent of ribosome"/>
    <property type="evidence" value="ECO:0007669"/>
    <property type="project" value="TreeGrafter"/>
</dbReference>
<dbReference type="AlphaFoldDB" id="A0A1W5CSM8"/>
<comment type="similarity">
    <text evidence="6">Belongs to the ribonuclease III family. Mitochondrion-specific ribosomal protein mL44 subfamily.</text>
</comment>
<evidence type="ECO:0000256" key="4">
    <source>
        <dbReference type="ARBA" id="ARBA00023128"/>
    </source>
</evidence>
<evidence type="ECO:0000256" key="3">
    <source>
        <dbReference type="ARBA" id="ARBA00022980"/>
    </source>
</evidence>
<dbReference type="InterPro" id="IPR036389">
    <property type="entry name" value="RNase_III_sf"/>
</dbReference>
<protein>
    <recommendedName>
        <fullName evidence="7">Large ribosomal subunit protein mL44</fullName>
    </recommendedName>
</protein>
<keyword evidence="4" id="KW-0496">Mitochondrion</keyword>
<dbReference type="GO" id="GO:0003725">
    <property type="term" value="F:double-stranded RNA binding"/>
    <property type="evidence" value="ECO:0007669"/>
    <property type="project" value="InterPro"/>
</dbReference>
<accession>A0A1W5CSM8</accession>
<dbReference type="PANTHER" id="PTHR11207">
    <property type="entry name" value="RIBONUCLEASE III"/>
    <property type="match status" value="1"/>
</dbReference>
<organism evidence="11 12">
    <name type="scientific">Lasallia pustulata</name>
    <dbReference type="NCBI Taxonomy" id="136370"/>
    <lineage>
        <taxon>Eukaryota</taxon>
        <taxon>Fungi</taxon>
        <taxon>Dikarya</taxon>
        <taxon>Ascomycota</taxon>
        <taxon>Pezizomycotina</taxon>
        <taxon>Lecanoromycetes</taxon>
        <taxon>OSLEUM clade</taxon>
        <taxon>Umbilicariomycetidae</taxon>
        <taxon>Umbilicariales</taxon>
        <taxon>Umbilicariaceae</taxon>
        <taxon>Lasallia</taxon>
    </lineage>
</organism>
<gene>
    <name evidence="10" type="ORF">FRX48_09190</name>
</gene>
<dbReference type="InterPro" id="IPR014720">
    <property type="entry name" value="dsRBD_dom"/>
</dbReference>
<reference evidence="12" key="2">
    <citation type="submission" date="2017-03" db="EMBL/GenBank/DDBJ databases">
        <authorList>
            <person name="Sharma R."/>
            <person name="Thines M."/>
        </authorList>
    </citation>
    <scope>NUCLEOTIDE SEQUENCE [LARGE SCALE GENOMIC DNA]</scope>
</reference>
<evidence type="ECO:0000313" key="13">
    <source>
        <dbReference type="Proteomes" id="UP000324767"/>
    </source>
</evidence>
<keyword evidence="12" id="KW-1185">Reference proteome</keyword>
<dbReference type="SUPFAM" id="SSF54768">
    <property type="entry name" value="dsRNA-binding domain-like"/>
    <property type="match status" value="1"/>
</dbReference>
<dbReference type="FunFam" id="3.30.160.20:FF:000043">
    <property type="entry name" value="60S ribosomal protein L3"/>
    <property type="match status" value="1"/>
</dbReference>
<evidence type="ECO:0000313" key="10">
    <source>
        <dbReference type="EMBL" id="KAA6407124.1"/>
    </source>
</evidence>
<dbReference type="SMART" id="SM00358">
    <property type="entry name" value="DSRM"/>
    <property type="match status" value="1"/>
</dbReference>
<sequence length="257" mass="28161">MWAYSGPKTLTSICREWGVDAAAEPGGEVDPGYLQAKRSLAGNAPVVEGSGIMRKETKAVKKVLKPWNRGLSSQSIKDDYFGEERRTEADLAERPELREGEEERGVTLERASVNFVKAVMGAVYLHGGRNAAKLFFKEHILSRHLEVGKMFEFRQPTRDLSRLCAREGFESPVARILSETGRASRHPVFVVGVFSGKDMLGEGAGGSLDEARIRAAIAALKGWYLYSPMNVVVPSDVEGEDGKPWQPVLVDGGEVIV</sequence>
<dbReference type="Gene3D" id="3.30.160.20">
    <property type="match status" value="1"/>
</dbReference>
<evidence type="ECO:0000256" key="1">
    <source>
        <dbReference type="ARBA" id="ARBA00004173"/>
    </source>
</evidence>
<evidence type="ECO:0000256" key="2">
    <source>
        <dbReference type="ARBA" id="ARBA00022884"/>
    </source>
</evidence>
<dbReference type="EMBL" id="FWEW01000139">
    <property type="protein sequence ID" value="SLM33833.1"/>
    <property type="molecule type" value="Genomic_DNA"/>
</dbReference>
<evidence type="ECO:0000256" key="6">
    <source>
        <dbReference type="ARBA" id="ARBA00024034"/>
    </source>
</evidence>
<dbReference type="PANTHER" id="PTHR11207:SF32">
    <property type="entry name" value="LARGE RIBOSOMAL SUBUNIT PROTEIN ML44"/>
    <property type="match status" value="1"/>
</dbReference>
<dbReference type="SUPFAM" id="SSF69065">
    <property type="entry name" value="RNase III domain-like"/>
    <property type="match status" value="1"/>
</dbReference>
<comment type="subcellular location">
    <subcellularLocation>
        <location evidence="1">Mitochondrion</location>
    </subcellularLocation>
</comment>
<dbReference type="GO" id="GO:0005739">
    <property type="term" value="C:mitochondrion"/>
    <property type="evidence" value="ECO:0007669"/>
    <property type="project" value="TreeGrafter"/>
</dbReference>
<evidence type="ECO:0000256" key="7">
    <source>
        <dbReference type="ARBA" id="ARBA00035187"/>
    </source>
</evidence>
<dbReference type="InterPro" id="IPR044443">
    <property type="entry name" value="Ribosomal_mL44_DSRM_fung"/>
</dbReference>
<evidence type="ECO:0000256" key="5">
    <source>
        <dbReference type="ARBA" id="ARBA00023274"/>
    </source>
</evidence>
<evidence type="ECO:0000313" key="11">
    <source>
        <dbReference type="EMBL" id="SLM33833.1"/>
    </source>
</evidence>
<proteinExistence type="inferred from homology"/>